<gene>
    <name evidence="9" type="ORF">UFOPK2907_01315</name>
</gene>
<evidence type="ECO:0000256" key="4">
    <source>
        <dbReference type="ARBA" id="ARBA00022692"/>
    </source>
</evidence>
<evidence type="ECO:0000256" key="8">
    <source>
        <dbReference type="ARBA" id="ARBA00023136"/>
    </source>
</evidence>
<keyword evidence="7" id="KW-0811">Translocation</keyword>
<evidence type="ECO:0000256" key="1">
    <source>
        <dbReference type="ARBA" id="ARBA00004162"/>
    </source>
</evidence>
<name>A0A6J6WHP3_9ZZZZ</name>
<keyword evidence="4" id="KW-0812">Transmembrane</keyword>
<evidence type="ECO:0000256" key="7">
    <source>
        <dbReference type="ARBA" id="ARBA00023010"/>
    </source>
</evidence>
<evidence type="ECO:0000256" key="6">
    <source>
        <dbReference type="ARBA" id="ARBA00022989"/>
    </source>
</evidence>
<dbReference type="InterPro" id="IPR006312">
    <property type="entry name" value="TatA/E"/>
</dbReference>
<proteinExistence type="inferred from homology"/>
<keyword evidence="5" id="KW-0653">Protein transport</keyword>
<dbReference type="AlphaFoldDB" id="A0A6J6WHP3"/>
<keyword evidence="8" id="KW-0472">Membrane</keyword>
<organism evidence="9">
    <name type="scientific">freshwater metagenome</name>
    <dbReference type="NCBI Taxonomy" id="449393"/>
    <lineage>
        <taxon>unclassified sequences</taxon>
        <taxon>metagenomes</taxon>
        <taxon>ecological metagenomes</taxon>
    </lineage>
</organism>
<evidence type="ECO:0000256" key="5">
    <source>
        <dbReference type="ARBA" id="ARBA00022927"/>
    </source>
</evidence>
<sequence>MFLKEPSHILLVLVVLVILFGAKRLPDSARSIGKSLRIFKSEIKEISQDEKKADEEGKPEK</sequence>
<keyword evidence="3" id="KW-1003">Cell membrane</keyword>
<dbReference type="Gene3D" id="1.20.5.3310">
    <property type="match status" value="1"/>
</dbReference>
<dbReference type="GO" id="GO:0005886">
    <property type="term" value="C:plasma membrane"/>
    <property type="evidence" value="ECO:0007669"/>
    <property type="project" value="UniProtKB-SubCell"/>
</dbReference>
<reference evidence="9" key="1">
    <citation type="submission" date="2020-05" db="EMBL/GenBank/DDBJ databases">
        <authorList>
            <person name="Chiriac C."/>
            <person name="Salcher M."/>
            <person name="Ghai R."/>
            <person name="Kavagutti S V."/>
        </authorList>
    </citation>
    <scope>NUCLEOTIDE SEQUENCE</scope>
</reference>
<dbReference type="PANTHER" id="PTHR42982:SF8">
    <property type="entry name" value="SEC-INDEPENDENT PROTEIN TRANSLOCASE PROTEIN TATA"/>
    <property type="match status" value="1"/>
</dbReference>
<keyword evidence="2" id="KW-0813">Transport</keyword>
<evidence type="ECO:0000313" key="9">
    <source>
        <dbReference type="EMBL" id="CAB4783439.1"/>
    </source>
</evidence>
<keyword evidence="6" id="KW-1133">Transmembrane helix</keyword>
<dbReference type="EMBL" id="CAEZZR010000155">
    <property type="protein sequence ID" value="CAB4783439.1"/>
    <property type="molecule type" value="Genomic_DNA"/>
</dbReference>
<dbReference type="HAMAP" id="MF_00236">
    <property type="entry name" value="TatA_E"/>
    <property type="match status" value="1"/>
</dbReference>
<dbReference type="NCBIfam" id="TIGR01411">
    <property type="entry name" value="tatAE"/>
    <property type="match status" value="1"/>
</dbReference>
<comment type="subcellular location">
    <subcellularLocation>
        <location evidence="1">Cell membrane</location>
        <topology evidence="1">Single-pass membrane protein</topology>
    </subcellularLocation>
</comment>
<evidence type="ECO:0000256" key="3">
    <source>
        <dbReference type="ARBA" id="ARBA00022475"/>
    </source>
</evidence>
<protein>
    <submittedName>
        <fullName evidence="9">Unannotated protein</fullName>
    </submittedName>
</protein>
<dbReference type="PANTHER" id="PTHR42982">
    <property type="entry name" value="SEC-INDEPENDENT PROTEIN TRANSLOCASE PROTEIN TATA"/>
    <property type="match status" value="1"/>
</dbReference>
<dbReference type="Pfam" id="PF02416">
    <property type="entry name" value="TatA_B_E"/>
    <property type="match status" value="1"/>
</dbReference>
<accession>A0A6J6WHP3</accession>
<dbReference type="NCBIfam" id="NF001854">
    <property type="entry name" value="PRK00575.1"/>
    <property type="match status" value="1"/>
</dbReference>
<dbReference type="GO" id="GO:0043953">
    <property type="term" value="P:protein transport by the Tat complex"/>
    <property type="evidence" value="ECO:0007669"/>
    <property type="project" value="InterPro"/>
</dbReference>
<evidence type="ECO:0000256" key="2">
    <source>
        <dbReference type="ARBA" id="ARBA00022448"/>
    </source>
</evidence>
<dbReference type="InterPro" id="IPR003369">
    <property type="entry name" value="TatA/B/E"/>
</dbReference>